<dbReference type="RefSeq" id="WP_208264859.1">
    <property type="nucleotide sequence ID" value="NZ_BAAAGM010000032.1"/>
</dbReference>
<evidence type="ECO:0000256" key="1">
    <source>
        <dbReference type="SAM" id="MobiDB-lite"/>
    </source>
</evidence>
<evidence type="ECO:0000313" key="3">
    <source>
        <dbReference type="Proteomes" id="UP000666915"/>
    </source>
</evidence>
<feature type="compositionally biased region" description="Low complexity" evidence="1">
    <location>
        <begin position="164"/>
        <end position="180"/>
    </location>
</feature>
<comment type="caution">
    <text evidence="2">The sequence shown here is derived from an EMBL/GenBank/DDBJ whole genome shotgun (WGS) entry which is preliminary data.</text>
</comment>
<reference evidence="2 3" key="1">
    <citation type="submission" date="2021-03" db="EMBL/GenBank/DDBJ databases">
        <authorList>
            <person name="Kanchanasin P."/>
            <person name="Saeng-In P."/>
            <person name="Phongsopitanun W."/>
            <person name="Yuki M."/>
            <person name="Kudo T."/>
            <person name="Ohkuma M."/>
            <person name="Tanasupawat S."/>
        </authorList>
    </citation>
    <scope>NUCLEOTIDE SEQUENCE [LARGE SCALE GENOMIC DNA]</scope>
    <source>
        <strain evidence="2 3">L46</strain>
    </source>
</reference>
<dbReference type="EMBL" id="JAGEOK010000002">
    <property type="protein sequence ID" value="MBO2436569.1"/>
    <property type="molecule type" value="Genomic_DNA"/>
</dbReference>
<sequence>MFGIFRRRRGAELAAVEADITALGEALAGHALEPAEHAGDADLLADYERALDAYEQAKRAFAGDRDLLDAEDAVRALDAGRHALACVDARLAGLPVPDHRPLCFFDARHGPSVRRAVWAPPEGTARPVPVCAADAVRLEEGLPPIETGRVAGSGSRKRERARPGEPAGAAPFDAPPAGTAQGSVARRKGNARVELSIAPREAAVLVVRFSGPTAASVDIRHRGNPRSLWSGTGEPTRRVVFPLAAGRKRLLPVQITSDVPWEAWLVALEDVPPLRDGTSGQGMYLFRHDGGPVPIRVRQKGRGSFALLRFSWSCDLAGSVVAGSGSFTKAAELPGPGLFLVRASAEWTIDGVR</sequence>
<organism evidence="2 3">
    <name type="scientific">Actinomadura nitritigenes</name>
    <dbReference type="NCBI Taxonomy" id="134602"/>
    <lineage>
        <taxon>Bacteria</taxon>
        <taxon>Bacillati</taxon>
        <taxon>Actinomycetota</taxon>
        <taxon>Actinomycetes</taxon>
        <taxon>Streptosporangiales</taxon>
        <taxon>Thermomonosporaceae</taxon>
        <taxon>Actinomadura</taxon>
    </lineage>
</organism>
<dbReference type="Proteomes" id="UP000666915">
    <property type="component" value="Unassembled WGS sequence"/>
</dbReference>
<accession>A0ABS3QT31</accession>
<feature type="region of interest" description="Disordered" evidence="1">
    <location>
        <begin position="143"/>
        <end position="186"/>
    </location>
</feature>
<gene>
    <name evidence="2" type="ORF">J4557_03455</name>
</gene>
<proteinExistence type="predicted"/>
<name>A0ABS3QT31_9ACTN</name>
<keyword evidence="3" id="KW-1185">Reference proteome</keyword>
<evidence type="ECO:0000313" key="2">
    <source>
        <dbReference type="EMBL" id="MBO2436569.1"/>
    </source>
</evidence>
<protein>
    <submittedName>
        <fullName evidence="2">Uncharacterized protein</fullName>
    </submittedName>
</protein>